<evidence type="ECO:0000256" key="9">
    <source>
        <dbReference type="ARBA" id="ARBA00022801"/>
    </source>
</evidence>
<dbReference type="Pfam" id="PF05649">
    <property type="entry name" value="Peptidase_M13_N"/>
    <property type="match status" value="2"/>
</dbReference>
<keyword evidence="6" id="KW-0479">Metal-binding</keyword>
<evidence type="ECO:0000256" key="7">
    <source>
        <dbReference type="ARBA" id="ARBA00022729"/>
    </source>
</evidence>
<keyword evidence="9" id="KW-0378">Hydrolase</keyword>
<evidence type="ECO:0000313" key="18">
    <source>
        <dbReference type="Proteomes" id="UP000092444"/>
    </source>
</evidence>
<comment type="cofactor">
    <cofactor evidence="1">
        <name>Zn(2+)</name>
        <dbReference type="ChEBI" id="CHEBI:29105"/>
    </cofactor>
</comment>
<dbReference type="SUPFAM" id="SSF55486">
    <property type="entry name" value="Metalloproteases ('zincins'), catalytic domain"/>
    <property type="match status" value="2"/>
</dbReference>
<organism evidence="17 18">
    <name type="scientific">Glossina morsitans morsitans</name>
    <name type="common">Savannah tsetse fly</name>
    <dbReference type="NCBI Taxonomy" id="37546"/>
    <lineage>
        <taxon>Eukaryota</taxon>
        <taxon>Metazoa</taxon>
        <taxon>Ecdysozoa</taxon>
        <taxon>Arthropoda</taxon>
        <taxon>Hexapoda</taxon>
        <taxon>Insecta</taxon>
        <taxon>Pterygota</taxon>
        <taxon>Neoptera</taxon>
        <taxon>Endopterygota</taxon>
        <taxon>Diptera</taxon>
        <taxon>Brachycera</taxon>
        <taxon>Muscomorpha</taxon>
        <taxon>Hippoboscoidea</taxon>
        <taxon>Glossinidae</taxon>
        <taxon>Glossina</taxon>
    </lineage>
</organism>
<feature type="domain" description="Ig-like" evidence="16">
    <location>
        <begin position="16"/>
        <end position="111"/>
    </location>
</feature>
<dbReference type="FunFam" id="2.60.40.10:FF:000328">
    <property type="entry name" value="CLUMA_CG000981, isoform A"/>
    <property type="match status" value="1"/>
</dbReference>
<dbReference type="PANTHER" id="PTHR11733">
    <property type="entry name" value="ZINC METALLOPROTEASE FAMILY M13 NEPRILYSIN-RELATED"/>
    <property type="match status" value="1"/>
</dbReference>
<dbReference type="PROSITE" id="PS50835">
    <property type="entry name" value="IG_LIKE"/>
    <property type="match status" value="2"/>
</dbReference>
<dbReference type="Pfam" id="PF01431">
    <property type="entry name" value="Peptidase_M13"/>
    <property type="match status" value="2"/>
</dbReference>
<dbReference type="InterPro" id="IPR003598">
    <property type="entry name" value="Ig_sub2"/>
</dbReference>
<keyword evidence="10" id="KW-0862">Zinc</keyword>
<evidence type="ECO:0000256" key="1">
    <source>
        <dbReference type="ARBA" id="ARBA00001947"/>
    </source>
</evidence>
<comment type="similarity">
    <text evidence="3">Belongs to the peptidase M13 family.</text>
</comment>
<dbReference type="PANTHER" id="PTHR11733:SF167">
    <property type="entry name" value="FI17812P1-RELATED"/>
    <property type="match status" value="1"/>
</dbReference>
<keyword evidence="14" id="KW-0325">Glycoprotein</keyword>
<accession>A0A1B0G6L3</accession>
<keyword evidence="8" id="KW-0677">Repeat</keyword>
<dbReference type="GO" id="GO:0046872">
    <property type="term" value="F:metal ion binding"/>
    <property type="evidence" value="ECO:0007669"/>
    <property type="project" value="UniProtKB-KW"/>
</dbReference>
<dbReference type="PhylomeDB" id="A0A1B0G6L3"/>
<evidence type="ECO:0000256" key="11">
    <source>
        <dbReference type="ARBA" id="ARBA00023049"/>
    </source>
</evidence>
<dbReference type="EMBL" id="CCAG010007199">
    <property type="status" value="NOT_ANNOTATED_CDS"/>
    <property type="molecule type" value="Genomic_DNA"/>
</dbReference>
<evidence type="ECO:0000256" key="2">
    <source>
        <dbReference type="ARBA" id="ARBA00004401"/>
    </source>
</evidence>
<dbReference type="VEuPathDB" id="VectorBase:GMOY008957"/>
<evidence type="ECO:0000256" key="3">
    <source>
        <dbReference type="ARBA" id="ARBA00007357"/>
    </source>
</evidence>
<evidence type="ECO:0000256" key="12">
    <source>
        <dbReference type="ARBA" id="ARBA00023136"/>
    </source>
</evidence>
<evidence type="ECO:0000256" key="6">
    <source>
        <dbReference type="ARBA" id="ARBA00022723"/>
    </source>
</evidence>
<dbReference type="InterPro" id="IPR036179">
    <property type="entry name" value="Ig-like_dom_sf"/>
</dbReference>
<keyword evidence="15" id="KW-0393">Immunoglobulin domain</keyword>
<keyword evidence="13" id="KW-1015">Disulfide bond</keyword>
<dbReference type="SUPFAM" id="SSF48726">
    <property type="entry name" value="Immunoglobulin"/>
    <property type="match status" value="2"/>
</dbReference>
<reference evidence="17" key="1">
    <citation type="submission" date="2020-05" db="UniProtKB">
        <authorList>
            <consortium name="EnsemblMetazoa"/>
        </authorList>
    </citation>
    <scope>IDENTIFICATION</scope>
    <source>
        <strain evidence="17">Yale</strain>
    </source>
</reference>
<keyword evidence="11" id="KW-0482">Metalloprotease</keyword>
<proteinExistence type="inferred from homology"/>
<dbReference type="GO" id="GO:0016485">
    <property type="term" value="P:protein processing"/>
    <property type="evidence" value="ECO:0007669"/>
    <property type="project" value="TreeGrafter"/>
</dbReference>
<dbReference type="SMART" id="SM00408">
    <property type="entry name" value="IGc2"/>
    <property type="match status" value="2"/>
</dbReference>
<keyword evidence="18" id="KW-1185">Reference proteome</keyword>
<keyword evidence="4" id="KW-1003">Cell membrane</keyword>
<evidence type="ECO:0000256" key="4">
    <source>
        <dbReference type="ARBA" id="ARBA00022475"/>
    </source>
</evidence>
<evidence type="ECO:0000256" key="14">
    <source>
        <dbReference type="ARBA" id="ARBA00023180"/>
    </source>
</evidence>
<dbReference type="CDD" id="cd08662">
    <property type="entry name" value="M13"/>
    <property type="match status" value="1"/>
</dbReference>
<evidence type="ECO:0000256" key="15">
    <source>
        <dbReference type="ARBA" id="ARBA00023319"/>
    </source>
</evidence>
<dbReference type="InterPro" id="IPR000718">
    <property type="entry name" value="Peptidase_M13"/>
</dbReference>
<dbReference type="InterPro" id="IPR003599">
    <property type="entry name" value="Ig_sub"/>
</dbReference>
<dbReference type="SMART" id="SM00409">
    <property type="entry name" value="IG"/>
    <property type="match status" value="2"/>
</dbReference>
<dbReference type="Gene3D" id="2.60.40.10">
    <property type="entry name" value="Immunoglobulins"/>
    <property type="match status" value="2"/>
</dbReference>
<evidence type="ECO:0000256" key="8">
    <source>
        <dbReference type="ARBA" id="ARBA00022737"/>
    </source>
</evidence>
<keyword evidence="12" id="KW-0472">Membrane</keyword>
<dbReference type="PROSITE" id="PS51885">
    <property type="entry name" value="NEPRILYSIN"/>
    <property type="match status" value="2"/>
</dbReference>
<dbReference type="Pfam" id="PF13927">
    <property type="entry name" value="Ig_3"/>
    <property type="match status" value="1"/>
</dbReference>
<protein>
    <recommendedName>
        <fullName evidence="16">Ig-like domain-containing protein</fullName>
    </recommendedName>
</protein>
<dbReference type="Gene3D" id="1.10.1380.10">
    <property type="entry name" value="Neutral endopeptidase , domain2"/>
    <property type="match status" value="2"/>
</dbReference>
<evidence type="ECO:0000256" key="5">
    <source>
        <dbReference type="ARBA" id="ARBA00022670"/>
    </source>
</evidence>
<dbReference type="Proteomes" id="UP000092444">
    <property type="component" value="Unassembled WGS sequence"/>
</dbReference>
<dbReference type="PRINTS" id="PR00786">
    <property type="entry name" value="NEPRILYSIN"/>
</dbReference>
<evidence type="ECO:0000313" key="17">
    <source>
        <dbReference type="EnsemblMetazoa" id="GMOY008957-PA"/>
    </source>
</evidence>
<dbReference type="GO" id="GO:0004222">
    <property type="term" value="F:metalloendopeptidase activity"/>
    <property type="evidence" value="ECO:0007669"/>
    <property type="project" value="InterPro"/>
</dbReference>
<dbReference type="Pfam" id="PF07679">
    <property type="entry name" value="I-set"/>
    <property type="match status" value="1"/>
</dbReference>
<evidence type="ECO:0000259" key="16">
    <source>
        <dbReference type="PROSITE" id="PS50835"/>
    </source>
</evidence>
<dbReference type="InterPro" id="IPR008753">
    <property type="entry name" value="Peptidase_M13_N"/>
</dbReference>
<dbReference type="GO" id="GO:0005886">
    <property type="term" value="C:plasma membrane"/>
    <property type="evidence" value="ECO:0007669"/>
    <property type="project" value="UniProtKB-SubCell"/>
</dbReference>
<evidence type="ECO:0000256" key="13">
    <source>
        <dbReference type="ARBA" id="ARBA00023157"/>
    </source>
</evidence>
<dbReference type="InterPro" id="IPR013783">
    <property type="entry name" value="Ig-like_fold"/>
</dbReference>
<dbReference type="InterPro" id="IPR018497">
    <property type="entry name" value="Peptidase_M13_C"/>
</dbReference>
<dbReference type="EnsemblMetazoa" id="GMOY008957-RA">
    <property type="protein sequence ID" value="GMOY008957-PA"/>
    <property type="gene ID" value="GMOY008957"/>
</dbReference>
<dbReference type="Gene3D" id="3.40.390.10">
    <property type="entry name" value="Collagenase (Catalytic Domain)"/>
    <property type="match status" value="2"/>
</dbReference>
<dbReference type="InterPro" id="IPR042089">
    <property type="entry name" value="Peptidase_M13_dom_2"/>
</dbReference>
<keyword evidence="5" id="KW-0645">Protease</keyword>
<evidence type="ECO:0000256" key="10">
    <source>
        <dbReference type="ARBA" id="ARBA00022833"/>
    </source>
</evidence>
<dbReference type="InterPro" id="IPR007110">
    <property type="entry name" value="Ig-like_dom"/>
</dbReference>
<sequence>NLTKYVIPLSVETEDPEFTDVIDNITVPAGRNIKLACSVKNLGSYKVAWMHFEQSAILTVHNHVITRNPRISVTHDKHDKHRTWFLHINNVQEEDRGRYMCQINTVTAKTQYGFVKVVVPPNIDDALTSSDVIIREGDNVTLRCKAKGSPEPSIKWKRDDGLKIVISKTMEVTEVEGDTLELERISRLHMGAYLCIATNGVPPSVSKRIKVSVDFSPMVWIPHQLVGVPMFFNVTLECFIEANPTSLNYWTRENDHMITDSYKYKRNVKEKILCKKIMYIKKVQLMLLVAAWPYLITGQTHGPDVNKQKIENILHDLNANIQPCQSFFDYSCSNWKQRHQSDYYKDITGLVELKMNKVLVEFMETQPAKAGLKRYYESCKKAETIQMEKYLQIVKPGKDLEWPILEELRNPNLKWPKENFHLLETLAILQNYGLNNVLMNVEIRVEENKKAFITLQAPEKMETIDKNSHLKSLAILKLLGVNTARISSYMQQITPIEKSLQEFATNVVNSNDAVIPLTLDDLKQSYPLLNWDMFLKTRLEEKPENLELKIFLKNWEYFQKLSDHLKNQDNELLCNYLMIKFLKFVLQDMRKGHEKLDCVQDLRKKFSIAMNYVYQQTLLPQSLAENYKKDILEIFTKIQKTFLKYLNENRLNLSTAQVEFLISKLMNTTLLLPSIVSTDFMDNYYKSLPQFDANNYAFNHLAYLKQHFSQRNITQELVFNQQDPILSSSSIPYYHRSFNQIIFPHGYLQLPIYDVNLHALYKYSILGFILSHELMHAFDSIGATYHSNGLQHLTGYSILQHKGYSTTLNCIHQQHVTASVNERLADLLGVRIAYDAYFSENSLKKLLPGTNLPEKRVFFLNLSQFFCSRMDINYPEHDDDKMRLHDILKNFEEFAETFQFWQTTPTNCRQTHNQTLNINQLAALTIERYMDATAKPCENFYQYACGRWYQQHIDEMDYGDVLGMLDYELNKKLENLLRKSSAGNERNRTEENLTTTEYSYMTTSIPSLDWNTHDSSLLDKVRTYYKSCKKVKPYNLKKYLQLIQPGASTHWYILAKQGGKKWYADHFSWLEVIAKLRLYGLNGVLLKEQVLPRWDESSSMSIYLDKPNLAETSPMGEGVIIELLMDIGQTKRAANEISREVTRFEFQLHKLQEIEDEEGAKEMQLGYLQEYMPQIDWLAYLKELKGPGTDLSTTVIIQNIPYMRSMIKLLNTVEPSTLCNYVMLRFLLYLKEQGPAEISRQECIASLRRAMPLGMSYLIGIQFYKEPIKNDAQLQRIFQQLKAALYFIIKSNRLELPELIVHTQLQKVETMLLRVGFTPRNISLEYLDTYYERVALDPNNFYANQLSLLRLSVEHSHETLDAQPNQDLALEESVISSQWVGSSSSPVYIKPGNLVILPYGFLQMPVYHRSLKDIFKYSLLGFALAHEMMHGFDSSGIDYDNIGNIMGPSEEISANQRFMQGLRCMQNELAIGSRSLNEKLADYEGVRLAYTAYFSSLQNNTSLHLSLKNPNVKLLPHLQADQIFFVNFAQFFCGKVHPKLRQTAYLEHAMDELRVLQTLANFEEFARAFNCDRRDKMQSRHRCRL</sequence>
<feature type="domain" description="Ig-like" evidence="16">
    <location>
        <begin position="121"/>
        <end position="212"/>
    </location>
</feature>
<name>A0A1B0G6L3_GLOMM</name>
<comment type="subcellular location">
    <subcellularLocation>
        <location evidence="2">Cell membrane</location>
        <topology evidence="2">Single-pass type II membrane protein</topology>
    </subcellularLocation>
</comment>
<keyword evidence="7" id="KW-0732">Signal</keyword>
<dbReference type="InterPro" id="IPR013098">
    <property type="entry name" value="Ig_I-set"/>
</dbReference>
<dbReference type="InterPro" id="IPR024079">
    <property type="entry name" value="MetalloPept_cat_dom_sf"/>
</dbReference>